<protein>
    <recommendedName>
        <fullName evidence="6">Signal transduction histidine kinase subgroup 3 dimerisation and phosphoacceptor domain-containing protein</fullName>
    </recommendedName>
</protein>
<evidence type="ECO:0000313" key="7">
    <source>
        <dbReference type="EMBL" id="KUH37851.1"/>
    </source>
</evidence>
<evidence type="ECO:0000313" key="8">
    <source>
        <dbReference type="Proteomes" id="UP000054011"/>
    </source>
</evidence>
<keyword evidence="5" id="KW-0812">Transmembrane</keyword>
<dbReference type="Gene3D" id="1.20.5.1930">
    <property type="match status" value="1"/>
</dbReference>
<dbReference type="Gene3D" id="3.30.565.10">
    <property type="entry name" value="Histidine kinase-like ATPase, C-terminal domain"/>
    <property type="match status" value="1"/>
</dbReference>
<reference evidence="7 8" key="1">
    <citation type="submission" date="2015-11" db="EMBL/GenBank/DDBJ databases">
        <title>Genome-wide analysis reveals the secondary metabolome in Streptomyces kanasensis ZX01.</title>
        <authorList>
            <person name="Zhang G."/>
            <person name="Han L."/>
            <person name="Feng J."/>
            <person name="Zhang X."/>
        </authorList>
    </citation>
    <scope>NUCLEOTIDE SEQUENCE [LARGE SCALE GENOMIC DNA]</scope>
    <source>
        <strain evidence="7 8">ZX01</strain>
    </source>
</reference>
<feature type="transmembrane region" description="Helical" evidence="5">
    <location>
        <begin position="86"/>
        <end position="103"/>
    </location>
</feature>
<dbReference type="InterPro" id="IPR050482">
    <property type="entry name" value="Sensor_HK_TwoCompSys"/>
</dbReference>
<keyword evidence="2" id="KW-0418">Kinase</keyword>
<proteinExistence type="predicted"/>
<dbReference type="InterPro" id="IPR036890">
    <property type="entry name" value="HATPase_C_sf"/>
</dbReference>
<feature type="transmembrane region" description="Helical" evidence="5">
    <location>
        <begin position="173"/>
        <end position="195"/>
    </location>
</feature>
<evidence type="ECO:0000256" key="1">
    <source>
        <dbReference type="ARBA" id="ARBA00022679"/>
    </source>
</evidence>
<dbReference type="PANTHER" id="PTHR24421:SF63">
    <property type="entry name" value="SENSOR HISTIDINE KINASE DESK"/>
    <property type="match status" value="1"/>
</dbReference>
<feature type="compositionally biased region" description="Basic and acidic residues" evidence="4">
    <location>
        <begin position="567"/>
        <end position="576"/>
    </location>
</feature>
<sequence>MPGLTGWWSRRSNPEKVELYTRWTYHGLAGVSVLISGLPALALAVQAGPIGGWLFLLVVVHTVLVAVLASWALSWQLGRRDRPHRLMAAVAALTVLGCVTVLAQRRVAPLLDLQITMYIAAGLVSWGVGALALCSLRARHLLALTVVAIGGVAGLALAMGLPATAVVGVTLSSAFGTVVFAVTSGFSGWLLRAVWELDAAHRLQARLAVTEERLRFARDLHDVMGRNLSVIALKSELAVQLARRGATDRAVTEMAEVQRIAQDSQREVRDVVRGYRGADLHTELEGARGVLAAAGIVCRVDARDAEAVVPAPVQSALAWVVREATTNVLRHGDARLCEVTVTVPAGSDRAVLVIENDGAAATAVPAVPGAVGGAGAADGPGAAGDWPGTLVGPGLWGVAGAGGGAGGPGGGGAPGCSGPSGVPGAGGGTGVPGGSGAGAGGGTGAGRTRAPEAPGSGLAGLRERLAALDGVLEAGPVDGGNRFRVTARVPLGAATGAAAAAVIAGTGVAGITGAWTAAGTTAGPLTRATASGAADVTGATGTTGATAATDMARVPGAAPVADGVPPGRRDDVEGVR</sequence>
<evidence type="ECO:0000259" key="6">
    <source>
        <dbReference type="Pfam" id="PF07730"/>
    </source>
</evidence>
<dbReference type="Pfam" id="PF07730">
    <property type="entry name" value="HisKA_3"/>
    <property type="match status" value="1"/>
</dbReference>
<evidence type="ECO:0000256" key="2">
    <source>
        <dbReference type="ARBA" id="ARBA00022777"/>
    </source>
</evidence>
<dbReference type="AlphaFoldDB" id="A0A117IVN4"/>
<dbReference type="GO" id="GO:0000155">
    <property type="term" value="F:phosphorelay sensor kinase activity"/>
    <property type="evidence" value="ECO:0007669"/>
    <property type="project" value="InterPro"/>
</dbReference>
<dbReference type="Proteomes" id="UP000054011">
    <property type="component" value="Unassembled WGS sequence"/>
</dbReference>
<feature type="region of interest" description="Disordered" evidence="4">
    <location>
        <begin position="408"/>
        <end position="457"/>
    </location>
</feature>
<keyword evidence="5" id="KW-0472">Membrane</keyword>
<feature type="region of interest" description="Disordered" evidence="4">
    <location>
        <begin position="546"/>
        <end position="576"/>
    </location>
</feature>
<gene>
    <name evidence="7" type="ORF">ATE80_16060</name>
</gene>
<organism evidence="7 8">
    <name type="scientific">Streptomyces kanasensis</name>
    <dbReference type="NCBI Taxonomy" id="936756"/>
    <lineage>
        <taxon>Bacteria</taxon>
        <taxon>Bacillati</taxon>
        <taxon>Actinomycetota</taxon>
        <taxon>Actinomycetes</taxon>
        <taxon>Kitasatosporales</taxon>
        <taxon>Streptomycetaceae</taxon>
        <taxon>Streptomyces</taxon>
    </lineage>
</organism>
<evidence type="ECO:0000256" key="3">
    <source>
        <dbReference type="ARBA" id="ARBA00023012"/>
    </source>
</evidence>
<feature type="compositionally biased region" description="Low complexity" evidence="4">
    <location>
        <begin position="546"/>
        <end position="566"/>
    </location>
</feature>
<feature type="domain" description="Signal transduction histidine kinase subgroup 3 dimerisation and phosphoacceptor" evidence="6">
    <location>
        <begin position="212"/>
        <end position="279"/>
    </location>
</feature>
<keyword evidence="5" id="KW-1133">Transmembrane helix</keyword>
<dbReference type="RefSeq" id="WP_058942894.1">
    <property type="nucleotide sequence ID" value="NZ_LNSV01000037.1"/>
</dbReference>
<feature type="transmembrane region" description="Helical" evidence="5">
    <location>
        <begin position="115"/>
        <end position="134"/>
    </location>
</feature>
<dbReference type="PANTHER" id="PTHR24421">
    <property type="entry name" value="NITRATE/NITRITE SENSOR PROTEIN NARX-RELATED"/>
    <property type="match status" value="1"/>
</dbReference>
<dbReference type="STRING" id="936756.ATE80_16060"/>
<accession>A0A117IVN4</accession>
<comment type="caution">
    <text evidence="7">The sequence shown here is derived from an EMBL/GenBank/DDBJ whole genome shotgun (WGS) entry which is preliminary data.</text>
</comment>
<dbReference type="InterPro" id="IPR011712">
    <property type="entry name" value="Sig_transdc_His_kin_sub3_dim/P"/>
</dbReference>
<evidence type="ECO:0000256" key="5">
    <source>
        <dbReference type="SAM" id="Phobius"/>
    </source>
</evidence>
<feature type="compositionally biased region" description="Gly residues" evidence="4">
    <location>
        <begin position="421"/>
        <end position="445"/>
    </location>
</feature>
<keyword evidence="3" id="KW-0902">Two-component regulatory system</keyword>
<feature type="transmembrane region" description="Helical" evidence="5">
    <location>
        <begin position="23"/>
        <end position="44"/>
    </location>
</feature>
<evidence type="ECO:0000256" key="4">
    <source>
        <dbReference type="SAM" id="MobiDB-lite"/>
    </source>
</evidence>
<name>A0A117IVN4_9ACTN</name>
<dbReference type="GO" id="GO:0046983">
    <property type="term" value="F:protein dimerization activity"/>
    <property type="evidence" value="ECO:0007669"/>
    <property type="project" value="InterPro"/>
</dbReference>
<keyword evidence="8" id="KW-1185">Reference proteome</keyword>
<feature type="transmembrane region" description="Helical" evidence="5">
    <location>
        <begin position="141"/>
        <end position="161"/>
    </location>
</feature>
<dbReference type="EMBL" id="LNSV01000037">
    <property type="protein sequence ID" value="KUH37851.1"/>
    <property type="molecule type" value="Genomic_DNA"/>
</dbReference>
<keyword evidence="1" id="KW-0808">Transferase</keyword>
<feature type="transmembrane region" description="Helical" evidence="5">
    <location>
        <begin position="50"/>
        <end position="74"/>
    </location>
</feature>
<dbReference type="GO" id="GO:0016020">
    <property type="term" value="C:membrane"/>
    <property type="evidence" value="ECO:0007669"/>
    <property type="project" value="InterPro"/>
</dbReference>